<dbReference type="Proteomes" id="UP001596364">
    <property type="component" value="Unassembled WGS sequence"/>
</dbReference>
<keyword evidence="2" id="KW-1185">Reference proteome</keyword>
<reference evidence="2" key="1">
    <citation type="journal article" date="2019" name="Int. J. Syst. Evol. Microbiol.">
        <title>The Global Catalogue of Microorganisms (GCM) 10K type strain sequencing project: providing services to taxonomists for standard genome sequencing and annotation.</title>
        <authorList>
            <consortium name="The Broad Institute Genomics Platform"/>
            <consortium name="The Broad Institute Genome Sequencing Center for Infectious Disease"/>
            <person name="Wu L."/>
            <person name="Ma J."/>
        </authorList>
    </citation>
    <scope>NUCLEOTIDE SEQUENCE [LARGE SCALE GENOMIC DNA]</scope>
    <source>
        <strain evidence="2">CGMCC 1.16031</strain>
    </source>
</reference>
<protein>
    <submittedName>
        <fullName evidence="1">Uncharacterized protein</fullName>
    </submittedName>
</protein>
<dbReference type="RefSeq" id="WP_131259145.1">
    <property type="nucleotide sequence ID" value="NZ_JBHSUS010000001.1"/>
</dbReference>
<organism evidence="1 2">
    <name type="scientific">Pseudobowmanella zhangzhouensis</name>
    <dbReference type="NCBI Taxonomy" id="1537679"/>
    <lineage>
        <taxon>Bacteria</taxon>
        <taxon>Pseudomonadati</taxon>
        <taxon>Pseudomonadota</taxon>
        <taxon>Gammaproteobacteria</taxon>
        <taxon>Alteromonadales</taxon>
        <taxon>Alteromonadaceae</taxon>
    </lineage>
</organism>
<evidence type="ECO:0000313" key="2">
    <source>
        <dbReference type="Proteomes" id="UP001596364"/>
    </source>
</evidence>
<gene>
    <name evidence="1" type="ORF">ACFP85_02605</name>
</gene>
<proteinExistence type="predicted"/>
<evidence type="ECO:0000313" key="1">
    <source>
        <dbReference type="EMBL" id="MFC6439043.1"/>
    </source>
</evidence>
<name>A0ABW1XFS0_9ALTE</name>
<accession>A0ABW1XFS0</accession>
<dbReference type="EMBL" id="JBHSUS010000001">
    <property type="protein sequence ID" value="MFC6439043.1"/>
    <property type="molecule type" value="Genomic_DNA"/>
</dbReference>
<sequence>MHDETELYRHMSAVHAKDFNTCFYCGCIATKYDLAPPLKFAEFYLKTREDADFYRVPSCQECFDFLQNDKSSLLGQRVDNVKGKLAQKYQKAIRIYEMWEHDELEQLDYQLQRSVKAGLELGKESYERYKFKGFEFEADGEKHSAHYVSSKGFTIFGEQYDSFRDALDYGSKAFRIPKAKLRDLYAEHDNDFDAAIRSFQELMAQKLYEKELEQKCKAFADEHKQNIKFVMHTVEIYRKQNDTLTIEGALDKLYQERIKKINQSYSL</sequence>
<comment type="caution">
    <text evidence="1">The sequence shown here is derived from an EMBL/GenBank/DDBJ whole genome shotgun (WGS) entry which is preliminary data.</text>
</comment>